<comment type="catalytic activity">
    <reaction evidence="9">
        <text>1,2-didecanoylglycerol + H2O = decanoylglycerol + decanoate + H(+)</text>
        <dbReference type="Rhea" id="RHEA:48596"/>
        <dbReference type="ChEBI" id="CHEBI:11152"/>
        <dbReference type="ChEBI" id="CHEBI:15377"/>
        <dbReference type="ChEBI" id="CHEBI:15378"/>
        <dbReference type="ChEBI" id="CHEBI:27689"/>
        <dbReference type="ChEBI" id="CHEBI:90605"/>
    </reaction>
</comment>
<evidence type="ECO:0000256" key="2">
    <source>
        <dbReference type="ARBA" id="ARBA00022801"/>
    </source>
</evidence>
<gene>
    <name evidence="13" type="primary">abhd11</name>
    <name evidence="13" type="ORF">CEXT_584911</name>
</gene>
<protein>
    <recommendedName>
        <fullName evidence="7">sn-1-specific diacylglycerol lipase ABHD11</fullName>
        <ecNumber evidence="3">3.1.1.116</ecNumber>
    </recommendedName>
    <alternativeName>
        <fullName evidence="4">Alpha/beta hydrolase domain-containing protein 11</fullName>
    </alternativeName>
</protein>
<evidence type="ECO:0000256" key="4">
    <source>
        <dbReference type="ARBA" id="ARBA00042703"/>
    </source>
</evidence>
<evidence type="ECO:0000313" key="13">
    <source>
        <dbReference type="EMBL" id="GIY37005.1"/>
    </source>
</evidence>
<dbReference type="Gene3D" id="3.40.50.1820">
    <property type="entry name" value="alpha/beta hydrolase"/>
    <property type="match status" value="1"/>
</dbReference>
<evidence type="ECO:0000256" key="8">
    <source>
        <dbReference type="ARBA" id="ARBA00048283"/>
    </source>
</evidence>
<comment type="caution">
    <text evidence="13">The sequence shown here is derived from an EMBL/GenBank/DDBJ whole genome shotgun (WGS) entry which is preliminary data.</text>
</comment>
<evidence type="ECO:0000256" key="9">
    <source>
        <dbReference type="ARBA" id="ARBA00048504"/>
    </source>
</evidence>
<comment type="catalytic activity">
    <reaction evidence="6">
        <text>a 1,3-diacyl-sn-glycerol + H2O = a 1-acyl-sn-glycerol + a fatty acid + H(+)</text>
        <dbReference type="Rhea" id="RHEA:38503"/>
        <dbReference type="ChEBI" id="CHEBI:15377"/>
        <dbReference type="ChEBI" id="CHEBI:15378"/>
        <dbReference type="ChEBI" id="CHEBI:28868"/>
        <dbReference type="ChEBI" id="CHEBI:64683"/>
        <dbReference type="ChEBI" id="CHEBI:77272"/>
    </reaction>
</comment>
<reference evidence="13 14" key="1">
    <citation type="submission" date="2021-06" db="EMBL/GenBank/DDBJ databases">
        <title>Caerostris extrusa draft genome.</title>
        <authorList>
            <person name="Kono N."/>
            <person name="Arakawa K."/>
        </authorList>
    </citation>
    <scope>NUCLEOTIDE SEQUENCE [LARGE SCALE GENOMIC DNA]</scope>
</reference>
<comment type="catalytic activity">
    <reaction evidence="8">
        <text>1-octadecanoyl-2-(4Z,7Z,10Z,13Z,16Z,19Z-docosahexaenoyl)-sn-glycerol + H2O = 2-(4Z,7Z,10Z,13Z,16Z,19Z-docosahexaenoyl)-glycerol + octadecanoate + H(+)</text>
        <dbReference type="Rhea" id="RHEA:77107"/>
        <dbReference type="ChEBI" id="CHEBI:15377"/>
        <dbReference type="ChEBI" id="CHEBI:15378"/>
        <dbReference type="ChEBI" id="CHEBI:25629"/>
        <dbReference type="ChEBI" id="CHEBI:77129"/>
        <dbReference type="ChEBI" id="CHEBI:186738"/>
    </reaction>
</comment>
<dbReference type="InterPro" id="IPR029058">
    <property type="entry name" value="AB_hydrolase_fold"/>
</dbReference>
<sequence>MDLTSTNFYCHISQRKKEGQCYIISTIQGSPVQNKYEIRKRRSVEGDICIDFRRTMECSHVPIRLAYSSFEPEAADWKSSPQRRNAPIIFMHGLTSCKETWADIPQIFANELKRKAYTVDARNHGDSGWSDVFTTDDLVNDLLFFMDAVDADRAILIGHSMGGTVAIQMALEAPERVELIVVEEMFVSRPPSILLEIPLMYIRLAPVAVQLLPREVDEMDATRFIMEYVNKALPPELADVHSPSKVDKSTMALKRTPDGRFALKANMPVLERSLLNPRDTLKQLQGSFNGPALFVYGNQSPFQITLDEDNIKSCFPNALLVGIKDAKHTVHSDNVSSFIDTVLSFLVNNTIIKNRL</sequence>
<feature type="domain" description="AB hydrolase-1" evidence="12">
    <location>
        <begin position="87"/>
        <end position="334"/>
    </location>
</feature>
<keyword evidence="14" id="KW-1185">Reference proteome</keyword>
<dbReference type="PANTHER" id="PTHR46118">
    <property type="entry name" value="PROTEIN ABHD11"/>
    <property type="match status" value="1"/>
</dbReference>
<name>A0AAV4SSD8_CAEEX</name>
<proteinExistence type="inferred from homology"/>
<dbReference type="EC" id="3.1.1.116" evidence="3"/>
<organism evidence="13 14">
    <name type="scientific">Caerostris extrusa</name>
    <name type="common">Bark spider</name>
    <name type="synonym">Caerostris bankana</name>
    <dbReference type="NCBI Taxonomy" id="172846"/>
    <lineage>
        <taxon>Eukaryota</taxon>
        <taxon>Metazoa</taxon>
        <taxon>Ecdysozoa</taxon>
        <taxon>Arthropoda</taxon>
        <taxon>Chelicerata</taxon>
        <taxon>Arachnida</taxon>
        <taxon>Araneae</taxon>
        <taxon>Araneomorphae</taxon>
        <taxon>Entelegynae</taxon>
        <taxon>Araneoidea</taxon>
        <taxon>Araneidae</taxon>
        <taxon>Caerostris</taxon>
    </lineage>
</organism>
<dbReference type="Pfam" id="PF00561">
    <property type="entry name" value="Abhydrolase_1"/>
    <property type="match status" value="1"/>
</dbReference>
<evidence type="ECO:0000256" key="1">
    <source>
        <dbReference type="ARBA" id="ARBA00008645"/>
    </source>
</evidence>
<dbReference type="PANTHER" id="PTHR46118:SF4">
    <property type="entry name" value="PROTEIN ABHD11"/>
    <property type="match status" value="1"/>
</dbReference>
<dbReference type="EMBL" id="BPLR01010114">
    <property type="protein sequence ID" value="GIY37005.1"/>
    <property type="molecule type" value="Genomic_DNA"/>
</dbReference>
<dbReference type="GO" id="GO:0005739">
    <property type="term" value="C:mitochondrion"/>
    <property type="evidence" value="ECO:0007669"/>
    <property type="project" value="TreeGrafter"/>
</dbReference>
<dbReference type="Proteomes" id="UP001054945">
    <property type="component" value="Unassembled WGS sequence"/>
</dbReference>
<keyword evidence="2" id="KW-0378">Hydrolase</keyword>
<evidence type="ECO:0000256" key="3">
    <source>
        <dbReference type="ARBA" id="ARBA00026104"/>
    </source>
</evidence>
<evidence type="ECO:0000256" key="6">
    <source>
        <dbReference type="ARBA" id="ARBA00043742"/>
    </source>
</evidence>
<evidence type="ECO:0000313" key="14">
    <source>
        <dbReference type="Proteomes" id="UP001054945"/>
    </source>
</evidence>
<evidence type="ECO:0000259" key="12">
    <source>
        <dbReference type="Pfam" id="PF00561"/>
    </source>
</evidence>
<accession>A0AAV4SSD8</accession>
<dbReference type="SUPFAM" id="SSF53474">
    <property type="entry name" value="alpha/beta-Hydrolases"/>
    <property type="match status" value="1"/>
</dbReference>
<dbReference type="GO" id="GO:0052689">
    <property type="term" value="F:carboxylic ester hydrolase activity"/>
    <property type="evidence" value="ECO:0007669"/>
    <property type="project" value="TreeGrafter"/>
</dbReference>
<comment type="catalytic activity">
    <reaction evidence="5">
        <text>a 1,2-diacyl-sn-glycerol + H2O = a 2-acylglycerol + a fatty acid + H(+)</text>
        <dbReference type="Rhea" id="RHEA:33275"/>
        <dbReference type="ChEBI" id="CHEBI:15377"/>
        <dbReference type="ChEBI" id="CHEBI:15378"/>
        <dbReference type="ChEBI" id="CHEBI:17389"/>
        <dbReference type="ChEBI" id="CHEBI:17815"/>
        <dbReference type="ChEBI" id="CHEBI:28868"/>
        <dbReference type="EC" id="3.1.1.116"/>
    </reaction>
</comment>
<evidence type="ECO:0000256" key="10">
    <source>
        <dbReference type="ARBA" id="ARBA00048513"/>
    </source>
</evidence>
<dbReference type="InterPro" id="IPR000073">
    <property type="entry name" value="AB_hydrolase_1"/>
</dbReference>
<comment type="similarity">
    <text evidence="1">Belongs to the AB hydrolase superfamily.</text>
</comment>
<evidence type="ECO:0000256" key="7">
    <source>
        <dbReference type="ARBA" id="ARBA00044064"/>
    </source>
</evidence>
<comment type="catalytic activity">
    <reaction evidence="10">
        <text>1-octadecanoyl-2-(9Z-octadecenoyl)-sn-glycerol + H2O = 2-(9Z-octadecenoyl)-glycerol + octadecanoate + H(+)</text>
        <dbReference type="Rhea" id="RHEA:77103"/>
        <dbReference type="ChEBI" id="CHEBI:15377"/>
        <dbReference type="ChEBI" id="CHEBI:15378"/>
        <dbReference type="ChEBI" id="CHEBI:25629"/>
        <dbReference type="ChEBI" id="CHEBI:73990"/>
        <dbReference type="ChEBI" id="CHEBI:75468"/>
    </reaction>
</comment>
<evidence type="ECO:0000256" key="5">
    <source>
        <dbReference type="ARBA" id="ARBA00043667"/>
    </source>
</evidence>
<dbReference type="AlphaFoldDB" id="A0AAV4SSD8"/>
<comment type="catalytic activity">
    <reaction evidence="11">
        <text>1-octadecanoyl-2-(5Z,8Z,11Z,14Z-eicosatetraenoyl)-sn-glycerol + H2O = 2-(5Z,8Z,11Z,14Z-eicosatetraenoyl)-glycerol + octadecanoate + H(+)</text>
        <dbReference type="Rhea" id="RHEA:38507"/>
        <dbReference type="ChEBI" id="CHEBI:15377"/>
        <dbReference type="ChEBI" id="CHEBI:15378"/>
        <dbReference type="ChEBI" id="CHEBI:25629"/>
        <dbReference type="ChEBI" id="CHEBI:52392"/>
        <dbReference type="ChEBI" id="CHEBI:75728"/>
    </reaction>
</comment>
<evidence type="ECO:0000256" key="11">
    <source>
        <dbReference type="ARBA" id="ARBA00048919"/>
    </source>
</evidence>